<reference evidence="1" key="1">
    <citation type="submission" date="2016-08" db="EMBL/GenBank/DDBJ databases">
        <title>Complete Genome Seqeunce of Paenibacillus sp. BIHB 4019 from tea rhizoplane.</title>
        <authorList>
            <person name="Thakur R."/>
            <person name="Swarnkar M.K."/>
            <person name="Gulati A."/>
        </authorList>
    </citation>
    <scope>NUCLEOTIDE SEQUENCE [LARGE SCALE GENOMIC DNA]</scope>
    <source>
        <strain evidence="1">BIHB4019</strain>
    </source>
</reference>
<evidence type="ECO:0000313" key="1">
    <source>
        <dbReference type="EMBL" id="ANY70250.1"/>
    </source>
</evidence>
<dbReference type="EMBL" id="CP016808">
    <property type="protein sequence ID" value="ANY70250.1"/>
    <property type="molecule type" value="Genomic_DNA"/>
</dbReference>
<sequence length="90" mass="10353">MNWLSSKGMAHKIQLLAPRTSKAVKRAKAEINHRKEEFSCYRPLNNNCSLWISNDLRANLYFLIQVRKGKGLVAIESFISVMHHIAVFPD</sequence>
<protein>
    <submittedName>
        <fullName evidence="1">Uncharacterized protein</fullName>
    </submittedName>
</protein>
<accession>A0A1B2DRC6</accession>
<dbReference type="AlphaFoldDB" id="A0A1B2DRC6"/>
<name>A0A1B2DRC6_9BACL</name>
<gene>
    <name evidence="1" type="ORF">BBD42_29910</name>
</gene>
<organism evidence="1">
    <name type="scientific">Paenibacillus sp. BIHB 4019</name>
    <dbReference type="NCBI Taxonomy" id="1870819"/>
    <lineage>
        <taxon>Bacteria</taxon>
        <taxon>Bacillati</taxon>
        <taxon>Bacillota</taxon>
        <taxon>Bacilli</taxon>
        <taxon>Bacillales</taxon>
        <taxon>Paenibacillaceae</taxon>
        <taxon>Paenibacillus</taxon>
    </lineage>
</organism>
<proteinExistence type="predicted"/>